<keyword evidence="1" id="KW-0732">Signal</keyword>
<keyword evidence="4" id="KW-1185">Reference proteome</keyword>
<protein>
    <recommendedName>
        <fullName evidence="2">DUF4397 domain-containing protein</fullName>
    </recommendedName>
</protein>
<sequence length="224" mass="24441">MKKTISLIISFLILSFVVVTANATFAKEVQNTSMVRIIHASPDAPAVDIVIDGEIVVENAAFKAVTDYLTLSAGEHEVKIYATGTEDEQDPVIEADITTDADKAYTVAAVNTVDNIELVISEDDLALTEGMTKIRVGHFSPDAPPVNVGLKDDKVVFEDVSFKDITDFVELEADTYNFEVVTSDNEQPVLDLSGTKLDKNTVYSVYAINMLDSIEPLIVTYVVE</sequence>
<organism evidence="3 4">
    <name type="scientific">Bacillus solimangrovi</name>
    <dbReference type="NCBI Taxonomy" id="1305675"/>
    <lineage>
        <taxon>Bacteria</taxon>
        <taxon>Bacillati</taxon>
        <taxon>Bacillota</taxon>
        <taxon>Bacilli</taxon>
        <taxon>Bacillales</taxon>
        <taxon>Bacillaceae</taxon>
        <taxon>Bacillus</taxon>
    </lineage>
</organism>
<dbReference type="OrthoDB" id="9783299at2"/>
<evidence type="ECO:0000259" key="2">
    <source>
        <dbReference type="Pfam" id="PF14344"/>
    </source>
</evidence>
<feature type="domain" description="DUF4397" evidence="2">
    <location>
        <begin position="33"/>
        <end position="148"/>
    </location>
</feature>
<dbReference type="STRING" id="1305675.BFG57_12705"/>
<reference evidence="3 4" key="1">
    <citation type="submission" date="2016-08" db="EMBL/GenBank/DDBJ databases">
        <title>Genome of Bacillus solimangrovi GH2-4.</title>
        <authorList>
            <person name="Lim S."/>
            <person name="Kim B.-C."/>
        </authorList>
    </citation>
    <scope>NUCLEOTIDE SEQUENCE [LARGE SCALE GENOMIC DNA]</scope>
    <source>
        <strain evidence="3 4">GH2-4</strain>
    </source>
</reference>
<gene>
    <name evidence="3" type="ORF">BFG57_12705</name>
</gene>
<accession>A0A1E5LGS7</accession>
<comment type="caution">
    <text evidence="3">The sequence shown here is derived from an EMBL/GenBank/DDBJ whole genome shotgun (WGS) entry which is preliminary data.</text>
</comment>
<evidence type="ECO:0000256" key="1">
    <source>
        <dbReference type="SAM" id="SignalP"/>
    </source>
</evidence>
<dbReference type="EMBL" id="MJEH01000014">
    <property type="protein sequence ID" value="OEH93256.1"/>
    <property type="molecule type" value="Genomic_DNA"/>
</dbReference>
<dbReference type="Proteomes" id="UP000095209">
    <property type="component" value="Unassembled WGS sequence"/>
</dbReference>
<name>A0A1E5LGS7_9BACI</name>
<dbReference type="InterPro" id="IPR025510">
    <property type="entry name" value="DUF4397"/>
</dbReference>
<dbReference type="AlphaFoldDB" id="A0A1E5LGS7"/>
<feature type="signal peptide" evidence="1">
    <location>
        <begin position="1"/>
        <end position="21"/>
    </location>
</feature>
<dbReference type="Pfam" id="PF14344">
    <property type="entry name" value="DUF4397"/>
    <property type="match status" value="1"/>
</dbReference>
<proteinExistence type="predicted"/>
<evidence type="ECO:0000313" key="4">
    <source>
        <dbReference type="Proteomes" id="UP000095209"/>
    </source>
</evidence>
<feature type="chain" id="PRO_5038784406" description="DUF4397 domain-containing protein" evidence="1">
    <location>
        <begin position="22"/>
        <end position="224"/>
    </location>
</feature>
<dbReference type="RefSeq" id="WP_069716721.1">
    <property type="nucleotide sequence ID" value="NZ_MJEH01000014.1"/>
</dbReference>
<evidence type="ECO:0000313" key="3">
    <source>
        <dbReference type="EMBL" id="OEH93256.1"/>
    </source>
</evidence>